<comment type="caution">
    <text evidence="1">The sequence shown here is derived from an EMBL/GenBank/DDBJ whole genome shotgun (WGS) entry which is preliminary data.</text>
</comment>
<dbReference type="AlphaFoldDB" id="A0A177B4V8"/>
<evidence type="ECO:0008006" key="3">
    <source>
        <dbReference type="Google" id="ProtNLM"/>
    </source>
</evidence>
<proteinExistence type="predicted"/>
<keyword evidence="2" id="KW-1185">Reference proteome</keyword>
<evidence type="ECO:0000313" key="2">
    <source>
        <dbReference type="Proteomes" id="UP000078046"/>
    </source>
</evidence>
<sequence>MGPTARSKIKSRCKDIQSVTQIKLELNRWKETNLIHEKLRFQEMKQDMGETVDEFVYKLESIANICKFDNQKERVLIQLIAGINSSFLQRELLS</sequence>
<dbReference type="OrthoDB" id="6496131at2759"/>
<gene>
    <name evidence="1" type="ORF">A3Q56_03093</name>
</gene>
<dbReference type="EMBL" id="LWCA01000327">
    <property type="protein sequence ID" value="OAF69150.1"/>
    <property type="molecule type" value="Genomic_DNA"/>
</dbReference>
<organism evidence="1 2">
    <name type="scientific">Intoshia linei</name>
    <dbReference type="NCBI Taxonomy" id="1819745"/>
    <lineage>
        <taxon>Eukaryota</taxon>
        <taxon>Metazoa</taxon>
        <taxon>Spiralia</taxon>
        <taxon>Lophotrochozoa</taxon>
        <taxon>Mesozoa</taxon>
        <taxon>Orthonectida</taxon>
        <taxon>Rhopaluridae</taxon>
        <taxon>Intoshia</taxon>
    </lineage>
</organism>
<name>A0A177B4V8_9BILA</name>
<evidence type="ECO:0000313" key="1">
    <source>
        <dbReference type="EMBL" id="OAF69150.1"/>
    </source>
</evidence>
<dbReference type="Proteomes" id="UP000078046">
    <property type="component" value="Unassembled WGS sequence"/>
</dbReference>
<reference evidence="1 2" key="1">
    <citation type="submission" date="2016-04" db="EMBL/GenBank/DDBJ databases">
        <title>The genome of Intoshia linei affirms orthonectids as highly simplified spiralians.</title>
        <authorList>
            <person name="Mikhailov K.V."/>
            <person name="Slusarev G.S."/>
            <person name="Nikitin M.A."/>
            <person name="Logacheva M.D."/>
            <person name="Penin A."/>
            <person name="Aleoshin V."/>
            <person name="Panchin Y.V."/>
        </authorList>
    </citation>
    <scope>NUCLEOTIDE SEQUENCE [LARGE SCALE GENOMIC DNA]</scope>
    <source>
        <strain evidence="1">Intl2013</strain>
        <tissue evidence="1">Whole animal</tissue>
    </source>
</reference>
<accession>A0A177B4V8</accession>
<protein>
    <recommendedName>
        <fullName evidence="3">Retrotransposon gag domain-containing protein</fullName>
    </recommendedName>
</protein>